<comment type="pathway">
    <text evidence="2">Protein modification; protein glycosylation.</text>
</comment>
<sequence length="606" mass="69270">MLLTVVVLSLFYIWQDYATEEFHYVMDPTKGCRFLPSFLCNWGLPSEVDDDDQPYNPLLSSTAKVGDTGKTKPKNAKDFAQKGQQEDSESPLTQAEIAKLEQILTHSQTLDAKRLALGHEFYKDILKDIINAKPKIENKLERYLNGAKCNSERYEDGKTDPFFSEEYLSSFLQLDETELSALTASHKYIMDHLPESAPAGLYKGDGIVFVGGGKFNWLTLLSIRGLRGNGCELPVEILIPALNEYDLELCTKIFPAMNAQCIYLPTALYGDDLEFASRLSFKGYQYKSLAILLSSFENVLLMDSDNMAAYSPEHLFQNEPFLSRGLVVWPDYWRRSTSPSFYKIAGQEVSENELIPRYSEHFGYYQQQSLTAKFNAFKEVPYHERKGAIPDPSSESGQLMISKKTHLKAILLALYYNTYGPKFYYPIFSQGAQGEGDKETFLAATVVLKKPFYQVGKFLNSLGNVKNGVYTGHAMGQFDPVIDYKLSLEKKELATRFKDKDLQNELEKMGDPKMLFLHANFPKLDPWALREAGETLDKDGRHRLYGWSLKWRTGTDLEVDIWNHMNTILCEARLEIDHFKNINRNYLCAEIKAQMKHLEKTANRME</sequence>
<keyword evidence="7" id="KW-1133">Transmembrane helix</keyword>
<dbReference type="Pfam" id="PF11051">
    <property type="entry name" value="Mannosyl_trans3"/>
    <property type="match status" value="1"/>
</dbReference>
<dbReference type="InterPro" id="IPR022751">
    <property type="entry name" value="Alpha_mannosyltransferase"/>
</dbReference>
<feature type="region of interest" description="Disordered" evidence="10">
    <location>
        <begin position="53"/>
        <end position="91"/>
    </location>
</feature>
<evidence type="ECO:0000256" key="5">
    <source>
        <dbReference type="ARBA" id="ARBA00022692"/>
    </source>
</evidence>
<feature type="compositionally biased region" description="Basic and acidic residues" evidence="10">
    <location>
        <begin position="67"/>
        <end position="80"/>
    </location>
</feature>
<evidence type="ECO:0000313" key="13">
    <source>
        <dbReference type="Proteomes" id="UP000649328"/>
    </source>
</evidence>
<comment type="subcellular location">
    <subcellularLocation>
        <location evidence="1">Golgi apparatus membrane</location>
        <topology evidence="1">Single-pass type II membrane protein</topology>
    </subcellularLocation>
</comment>
<keyword evidence="6" id="KW-0735">Signal-anchor</keyword>
<evidence type="ECO:0000313" key="12">
    <source>
        <dbReference type="EMBL" id="KAF8005447.1"/>
    </source>
</evidence>
<feature type="chain" id="PRO_5034553466" description="Alpha-1,2-mannosyltransferase" evidence="11">
    <location>
        <begin position="19"/>
        <end position="606"/>
    </location>
</feature>
<dbReference type="GO" id="GO:0000026">
    <property type="term" value="F:alpha-1,2-mannosyltransferase activity"/>
    <property type="evidence" value="ECO:0007669"/>
    <property type="project" value="TreeGrafter"/>
</dbReference>
<evidence type="ECO:0000256" key="3">
    <source>
        <dbReference type="ARBA" id="ARBA00009105"/>
    </source>
</evidence>
<dbReference type="PANTHER" id="PTHR31646:SF1">
    <property type="entry name" value="ALPHA-1,2-MANNOSYLTRANSFERASE MNN2"/>
    <property type="match status" value="1"/>
</dbReference>
<proteinExistence type="inferred from homology"/>
<dbReference type="SUPFAM" id="SSF53448">
    <property type="entry name" value="Nucleotide-diphospho-sugar transferases"/>
    <property type="match status" value="1"/>
</dbReference>
<evidence type="ECO:0000256" key="9">
    <source>
        <dbReference type="ARBA" id="ARBA00023136"/>
    </source>
</evidence>
<dbReference type="GO" id="GO:0046354">
    <property type="term" value="P:mannan biosynthetic process"/>
    <property type="evidence" value="ECO:0007669"/>
    <property type="project" value="TreeGrafter"/>
</dbReference>
<feature type="signal peptide" evidence="11">
    <location>
        <begin position="1"/>
        <end position="18"/>
    </location>
</feature>
<keyword evidence="4" id="KW-0808">Transferase</keyword>
<keyword evidence="9" id="KW-0472">Membrane</keyword>
<accession>A0A8H7GYY0</accession>
<dbReference type="OrthoDB" id="430354at2759"/>
<keyword evidence="11" id="KW-0732">Signal</keyword>
<dbReference type="PANTHER" id="PTHR31646">
    <property type="entry name" value="ALPHA-1,2-MANNOSYLTRANSFERASE MNN2"/>
    <property type="match status" value="1"/>
</dbReference>
<evidence type="ECO:0000256" key="7">
    <source>
        <dbReference type="ARBA" id="ARBA00022989"/>
    </source>
</evidence>
<dbReference type="Proteomes" id="UP000649328">
    <property type="component" value="Unassembled WGS sequence"/>
</dbReference>
<evidence type="ECO:0000256" key="8">
    <source>
        <dbReference type="ARBA" id="ARBA00023034"/>
    </source>
</evidence>
<dbReference type="GO" id="GO:0000139">
    <property type="term" value="C:Golgi membrane"/>
    <property type="evidence" value="ECO:0007669"/>
    <property type="project" value="UniProtKB-SubCell"/>
</dbReference>
<name>A0A8H7GYY0_9ASCO</name>
<protein>
    <recommendedName>
        <fullName evidence="14">Alpha-1,2-mannosyltransferase</fullName>
    </recommendedName>
</protein>
<dbReference type="InterPro" id="IPR029044">
    <property type="entry name" value="Nucleotide-diphossugar_trans"/>
</dbReference>
<evidence type="ECO:0000256" key="10">
    <source>
        <dbReference type="SAM" id="MobiDB-lite"/>
    </source>
</evidence>
<keyword evidence="8" id="KW-0333">Golgi apparatus</keyword>
<evidence type="ECO:0000256" key="4">
    <source>
        <dbReference type="ARBA" id="ARBA00022679"/>
    </source>
</evidence>
<comment type="similarity">
    <text evidence="3">Belongs to the MNN1/MNT family.</text>
</comment>
<evidence type="ECO:0000256" key="11">
    <source>
        <dbReference type="SAM" id="SignalP"/>
    </source>
</evidence>
<reference evidence="12" key="1">
    <citation type="submission" date="2020-10" db="EMBL/GenBank/DDBJ databases">
        <title>The Whole-Genome Sequence of Metschnikowia persimmonesis, a Novel Endophytic Yeast Species Isolated from Medicinal Plant Diospyros kaki Thumb.</title>
        <authorList>
            <person name="Rahmat E."/>
            <person name="Kang Y."/>
        </authorList>
    </citation>
    <scope>NUCLEOTIDE SEQUENCE</scope>
    <source>
        <strain evidence="12">KIOM G15050</strain>
    </source>
</reference>
<dbReference type="EMBL" id="JACBPP010000001">
    <property type="protein sequence ID" value="KAF8005447.1"/>
    <property type="molecule type" value="Genomic_DNA"/>
</dbReference>
<evidence type="ECO:0000256" key="2">
    <source>
        <dbReference type="ARBA" id="ARBA00004922"/>
    </source>
</evidence>
<evidence type="ECO:0008006" key="14">
    <source>
        <dbReference type="Google" id="ProtNLM"/>
    </source>
</evidence>
<keyword evidence="5" id="KW-0812">Transmembrane</keyword>
<keyword evidence="13" id="KW-1185">Reference proteome</keyword>
<dbReference type="AlphaFoldDB" id="A0A8H7GYY0"/>
<evidence type="ECO:0000256" key="1">
    <source>
        <dbReference type="ARBA" id="ARBA00004323"/>
    </source>
</evidence>
<organism evidence="12 13">
    <name type="scientific">Metschnikowia pulcherrima</name>
    <dbReference type="NCBI Taxonomy" id="27326"/>
    <lineage>
        <taxon>Eukaryota</taxon>
        <taxon>Fungi</taxon>
        <taxon>Dikarya</taxon>
        <taxon>Ascomycota</taxon>
        <taxon>Saccharomycotina</taxon>
        <taxon>Pichiomycetes</taxon>
        <taxon>Metschnikowiaceae</taxon>
        <taxon>Metschnikowia</taxon>
    </lineage>
</organism>
<evidence type="ECO:0000256" key="6">
    <source>
        <dbReference type="ARBA" id="ARBA00022968"/>
    </source>
</evidence>
<gene>
    <name evidence="12" type="ORF">HF325_000904</name>
</gene>
<comment type="caution">
    <text evidence="12">The sequence shown here is derived from an EMBL/GenBank/DDBJ whole genome shotgun (WGS) entry which is preliminary data.</text>
</comment>